<evidence type="ECO:0000313" key="2">
    <source>
        <dbReference type="Proteomes" id="UP001162060"/>
    </source>
</evidence>
<reference evidence="1" key="1">
    <citation type="submission" date="2024-01" db="EMBL/GenBank/DDBJ databases">
        <authorList>
            <person name="Webb A."/>
        </authorList>
    </citation>
    <scope>NUCLEOTIDE SEQUENCE</scope>
    <source>
        <strain evidence="1">Pm1</strain>
    </source>
</reference>
<proteinExistence type="predicted"/>
<sequence>MHRSRGSTSALSITVLATVPAPDPMTGPNTMARQLKIQLSSLNLEQPKRLCVGLEVAGLHRSQRTIDNSRSLYPPSFKPQLSDDGLVLVDLEVMAELQRGVASTSSMVFKRDFKSAITIILAATSRTTMSGRRAALVYSGTVLLMRSSAPDFLRTSACLILAPICSSAWS</sequence>
<dbReference type="Proteomes" id="UP001162060">
    <property type="component" value="Unassembled WGS sequence"/>
</dbReference>
<organism evidence="1 2">
    <name type="scientific">Peronospora matthiolae</name>
    <dbReference type="NCBI Taxonomy" id="2874970"/>
    <lineage>
        <taxon>Eukaryota</taxon>
        <taxon>Sar</taxon>
        <taxon>Stramenopiles</taxon>
        <taxon>Oomycota</taxon>
        <taxon>Peronosporomycetes</taxon>
        <taxon>Peronosporales</taxon>
        <taxon>Peronosporaceae</taxon>
        <taxon>Peronospora</taxon>
    </lineage>
</organism>
<gene>
    <name evidence="1" type="ORF">PM001_LOCUS2490</name>
</gene>
<dbReference type="AlphaFoldDB" id="A0AAV1T819"/>
<protein>
    <submittedName>
        <fullName evidence="1">Uncharacterized protein</fullName>
    </submittedName>
</protein>
<evidence type="ECO:0000313" key="1">
    <source>
        <dbReference type="EMBL" id="CAK7902331.1"/>
    </source>
</evidence>
<name>A0AAV1T819_9STRA</name>
<dbReference type="EMBL" id="CAKLBY020000024">
    <property type="protein sequence ID" value="CAK7902331.1"/>
    <property type="molecule type" value="Genomic_DNA"/>
</dbReference>
<comment type="caution">
    <text evidence="1">The sequence shown here is derived from an EMBL/GenBank/DDBJ whole genome shotgun (WGS) entry which is preliminary data.</text>
</comment>
<accession>A0AAV1T819</accession>